<sequence length="272" mass="31246">MGMIFDPVRKKEYYLQNKLSYELNQTYNENRSMGNHACHSIEGVISAWLVGLHAEIAPVLPRSLDWIDKALANGEVNRFGPDPNGHSTTLHWAKAIGHWMLTGEDDSYEWDLTRCFEEARWRFPERPWPTNEIVRDGLDDYMAFTVGAGPHAKYEYGPESEIYMAGIDMYERWTGKSGPIKLGGTLKPREFGYALCRHYTCVQNFDEDELFAAGRKMLRANLQETWLGGGQYMLAATWLKIVYHQLRGEADPLRCILHAYDDMPDVSRPAFV</sequence>
<dbReference type="RefSeq" id="WP_252167287.1">
    <property type="nucleotide sequence ID" value="NZ_CP084930.1"/>
</dbReference>
<reference evidence="1" key="1">
    <citation type="journal article" date="2022" name="Toxins">
        <title>Genomic Analysis of Sphingopyxis sp. USTB-05 for Biodegrading Cyanobacterial Hepatotoxins.</title>
        <authorList>
            <person name="Liu C."/>
            <person name="Xu Q."/>
            <person name="Zhao Z."/>
            <person name="Zhang H."/>
            <person name="Liu X."/>
            <person name="Yin C."/>
            <person name="Liu Y."/>
            <person name="Yan H."/>
        </authorList>
    </citation>
    <scope>NUCLEOTIDE SEQUENCE</scope>
    <source>
        <strain evidence="1">NBD5</strain>
    </source>
</reference>
<organism evidence="1 2">
    <name type="scientific">Sphingomonas morindae</name>
    <dbReference type="NCBI Taxonomy" id="1541170"/>
    <lineage>
        <taxon>Bacteria</taxon>
        <taxon>Pseudomonadati</taxon>
        <taxon>Pseudomonadota</taxon>
        <taxon>Alphaproteobacteria</taxon>
        <taxon>Sphingomonadales</taxon>
        <taxon>Sphingomonadaceae</taxon>
        <taxon>Sphingomonas</taxon>
    </lineage>
</organism>
<gene>
    <name evidence="1" type="ORF">LHA26_03065</name>
</gene>
<keyword evidence="2" id="KW-1185">Reference proteome</keyword>
<evidence type="ECO:0000313" key="2">
    <source>
        <dbReference type="Proteomes" id="UP001056937"/>
    </source>
</evidence>
<protein>
    <submittedName>
        <fullName evidence="1">Uncharacterized protein</fullName>
    </submittedName>
</protein>
<dbReference type="EMBL" id="CP084930">
    <property type="protein sequence ID" value="USI73478.1"/>
    <property type="molecule type" value="Genomic_DNA"/>
</dbReference>
<dbReference type="Proteomes" id="UP001056937">
    <property type="component" value="Chromosome 1"/>
</dbReference>
<proteinExistence type="predicted"/>
<name>A0ABY4X9A7_9SPHN</name>
<accession>A0ABY4X9A7</accession>
<evidence type="ECO:0000313" key="1">
    <source>
        <dbReference type="EMBL" id="USI73478.1"/>
    </source>
</evidence>